<keyword evidence="3" id="KW-1185">Reference proteome</keyword>
<sequence length="375" mass="42460">MAWMTENLHGHKFPPCKDPVILPLCFLLRTHRASVVNQLEVGFCPFALPPLWLQEVRGLAQVVIKQGSLESRIARLGKHALLFKDGEDAHGLLGESRREDQFFQKEREREREMIGRQAGRQTEIDREGRKEKCLELILPKVRIENNNSYGKKDPKAAFNLSGEPQVASVGEGYLFQKLNASLEIETKVNEDPVDAFSLVFLLLQHKHVVVEKLLQLFVGEVDAELFKAVTHNFLPLRLTVASFASEVVQRKRNLVVKRVGPVTNPRSLRWPLNEITACQQPEANEQLSAKPPKENKKFPAPLSNRHPDQHRSGQQVRTAEVSESEDSGPSGRGMLLLEMVEAGSSEEEAPKEPVHIFRRKEQLQQHGRLRSKAGR</sequence>
<dbReference type="Proteomes" id="UP000018936">
    <property type="component" value="Unassembled WGS sequence"/>
</dbReference>
<dbReference type="OrthoDB" id="10068081at2759"/>
<protein>
    <submittedName>
        <fullName evidence="2">Uncharacterized protein</fullName>
    </submittedName>
</protein>
<proteinExistence type="predicted"/>
<evidence type="ECO:0000313" key="2">
    <source>
        <dbReference type="EMBL" id="ETE60060.1"/>
    </source>
</evidence>
<name>V8NDA6_OPHHA</name>
<comment type="caution">
    <text evidence="2">The sequence shown here is derived from an EMBL/GenBank/DDBJ whole genome shotgun (WGS) entry which is preliminary data.</text>
</comment>
<dbReference type="AlphaFoldDB" id="V8NDA6"/>
<feature type="region of interest" description="Disordered" evidence="1">
    <location>
        <begin position="283"/>
        <end position="375"/>
    </location>
</feature>
<dbReference type="EMBL" id="AZIM01005002">
    <property type="protein sequence ID" value="ETE60060.1"/>
    <property type="molecule type" value="Genomic_DNA"/>
</dbReference>
<accession>V8NDA6</accession>
<feature type="non-terminal residue" evidence="2">
    <location>
        <position position="1"/>
    </location>
</feature>
<reference evidence="2 3" key="1">
    <citation type="journal article" date="2013" name="Proc. Natl. Acad. Sci. U.S.A.">
        <title>The king cobra genome reveals dynamic gene evolution and adaptation in the snake venom system.</title>
        <authorList>
            <person name="Vonk F.J."/>
            <person name="Casewell N.R."/>
            <person name="Henkel C.V."/>
            <person name="Heimberg A.M."/>
            <person name="Jansen H.J."/>
            <person name="McCleary R.J."/>
            <person name="Kerkkamp H.M."/>
            <person name="Vos R.A."/>
            <person name="Guerreiro I."/>
            <person name="Calvete J.J."/>
            <person name="Wuster W."/>
            <person name="Woods A.E."/>
            <person name="Logan J.M."/>
            <person name="Harrison R.A."/>
            <person name="Castoe T.A."/>
            <person name="de Koning A.P."/>
            <person name="Pollock D.D."/>
            <person name="Yandell M."/>
            <person name="Calderon D."/>
            <person name="Renjifo C."/>
            <person name="Currier R.B."/>
            <person name="Salgado D."/>
            <person name="Pla D."/>
            <person name="Sanz L."/>
            <person name="Hyder A.S."/>
            <person name="Ribeiro J.M."/>
            <person name="Arntzen J.W."/>
            <person name="van den Thillart G.E."/>
            <person name="Boetzer M."/>
            <person name="Pirovano W."/>
            <person name="Dirks R.P."/>
            <person name="Spaink H.P."/>
            <person name="Duboule D."/>
            <person name="McGlinn E."/>
            <person name="Kini R.M."/>
            <person name="Richardson M.K."/>
        </authorList>
    </citation>
    <scope>NUCLEOTIDE SEQUENCE</scope>
    <source>
        <tissue evidence="2">Blood</tissue>
    </source>
</reference>
<evidence type="ECO:0000256" key="1">
    <source>
        <dbReference type="SAM" id="MobiDB-lite"/>
    </source>
</evidence>
<evidence type="ECO:0000313" key="3">
    <source>
        <dbReference type="Proteomes" id="UP000018936"/>
    </source>
</evidence>
<feature type="compositionally biased region" description="Basic and acidic residues" evidence="1">
    <location>
        <begin position="348"/>
        <end position="363"/>
    </location>
</feature>
<gene>
    <name evidence="2" type="ORF">L345_14201</name>
</gene>
<organism evidence="2 3">
    <name type="scientific">Ophiophagus hannah</name>
    <name type="common">King cobra</name>
    <name type="synonym">Naja hannah</name>
    <dbReference type="NCBI Taxonomy" id="8665"/>
    <lineage>
        <taxon>Eukaryota</taxon>
        <taxon>Metazoa</taxon>
        <taxon>Chordata</taxon>
        <taxon>Craniata</taxon>
        <taxon>Vertebrata</taxon>
        <taxon>Euteleostomi</taxon>
        <taxon>Lepidosauria</taxon>
        <taxon>Squamata</taxon>
        <taxon>Bifurcata</taxon>
        <taxon>Unidentata</taxon>
        <taxon>Episquamata</taxon>
        <taxon>Toxicofera</taxon>
        <taxon>Serpentes</taxon>
        <taxon>Colubroidea</taxon>
        <taxon>Elapidae</taxon>
        <taxon>Elapinae</taxon>
        <taxon>Ophiophagus</taxon>
    </lineage>
</organism>